<evidence type="ECO:0000259" key="2">
    <source>
        <dbReference type="Pfam" id="PF21686"/>
    </source>
</evidence>
<dbReference type="Proteomes" id="UP000198420">
    <property type="component" value="Unassembled WGS sequence"/>
</dbReference>
<evidence type="ECO:0000256" key="1">
    <source>
        <dbReference type="SAM" id="MobiDB-lite"/>
    </source>
</evidence>
<keyword evidence="3" id="KW-0436">Ligase</keyword>
<dbReference type="InterPro" id="IPR014145">
    <property type="entry name" value="LigD_pol_dom"/>
</dbReference>
<dbReference type="EMBL" id="FZNP01000008">
    <property type="protein sequence ID" value="SNR88659.1"/>
    <property type="molecule type" value="Genomic_DNA"/>
</dbReference>
<dbReference type="InterPro" id="IPR052171">
    <property type="entry name" value="NHEJ_LigD"/>
</dbReference>
<dbReference type="OrthoDB" id="4296267at2"/>
<dbReference type="AlphaFoldDB" id="A0A238ZZH0"/>
<protein>
    <submittedName>
        <fullName evidence="3">DNA ligase D, polymerase domain-containing protein</fullName>
    </submittedName>
</protein>
<dbReference type="PANTHER" id="PTHR42705:SF3">
    <property type="entry name" value="ATP-DEPENDENT DNA LIGASE"/>
    <property type="match status" value="1"/>
</dbReference>
<dbReference type="CDD" id="cd04865">
    <property type="entry name" value="LigD_Pol_like_2"/>
    <property type="match status" value="1"/>
</dbReference>
<organism evidence="3 4">
    <name type="scientific">Actinomadura mexicana</name>
    <dbReference type="NCBI Taxonomy" id="134959"/>
    <lineage>
        <taxon>Bacteria</taxon>
        <taxon>Bacillati</taxon>
        <taxon>Actinomycetota</taxon>
        <taxon>Actinomycetes</taxon>
        <taxon>Streptosporangiales</taxon>
        <taxon>Thermomonosporaceae</taxon>
        <taxon>Actinomadura</taxon>
    </lineage>
</organism>
<dbReference type="PANTHER" id="PTHR42705">
    <property type="entry name" value="BIFUNCTIONAL NON-HOMOLOGOUS END JOINING PROTEIN LIGD"/>
    <property type="match status" value="1"/>
</dbReference>
<feature type="domain" description="DNA ligase D polymerase" evidence="2">
    <location>
        <begin position="31"/>
        <end position="306"/>
    </location>
</feature>
<evidence type="ECO:0000313" key="3">
    <source>
        <dbReference type="EMBL" id="SNR88659.1"/>
    </source>
</evidence>
<proteinExistence type="predicted"/>
<dbReference type="RefSeq" id="WP_089313553.1">
    <property type="nucleotide sequence ID" value="NZ_FZNP01000008.1"/>
</dbReference>
<reference evidence="4" key="1">
    <citation type="submission" date="2017-06" db="EMBL/GenBank/DDBJ databases">
        <authorList>
            <person name="Varghese N."/>
            <person name="Submissions S."/>
        </authorList>
    </citation>
    <scope>NUCLEOTIDE SEQUENCE [LARGE SCALE GENOMIC DNA]</scope>
    <source>
        <strain evidence="4">DSM 44485</strain>
    </source>
</reference>
<accession>A0A238ZZH0</accession>
<keyword evidence="4" id="KW-1185">Reference proteome</keyword>
<dbReference type="GO" id="GO:0016874">
    <property type="term" value="F:ligase activity"/>
    <property type="evidence" value="ECO:0007669"/>
    <property type="project" value="UniProtKB-KW"/>
</dbReference>
<evidence type="ECO:0000313" key="4">
    <source>
        <dbReference type="Proteomes" id="UP000198420"/>
    </source>
</evidence>
<gene>
    <name evidence="3" type="ORF">SAMN06265355_10889</name>
</gene>
<feature type="region of interest" description="Disordered" evidence="1">
    <location>
        <begin position="325"/>
        <end position="361"/>
    </location>
</feature>
<sequence length="361" mass="40135">MASPFIEIPVGDRLVKVTNPDKVYFPEHGYTKRQLVEYYLAVGEGILRATRDRPTTLERWPAGVFEGARMATREDYARGQAGMGAGKTDAFYQKRIPKGAPDWVRTARIAFPSGRSADEVCPTEVAVIAWAANLGTLTFHPWPVRKGDVDHPDELRIDLDPQPGTDFSDAVRVALGPARDLLAELGYTGYVKTSGKGGVHIYVRIEPRWTFTEVRRAALAFGREVERRAPAEVTTKWWKEERGEQIFIDFNQNARDRTIASAYSVRPAPHGPVSAPVTWEELSGVDPRDFTIATMPARFAELGDLHASIDDASFSLEALLDMADRDENDHGLGDMPYPPNYPKMPGEPKRVQPSKDTGNQA</sequence>
<dbReference type="Pfam" id="PF21686">
    <property type="entry name" value="LigD_Prim-Pol"/>
    <property type="match status" value="1"/>
</dbReference>
<dbReference type="Gene3D" id="3.90.920.10">
    <property type="entry name" value="DNA primase, PRIM domain"/>
    <property type="match status" value="1"/>
</dbReference>
<name>A0A238ZZH0_9ACTN</name>